<feature type="domain" description="Heterokaryon incompatibility" evidence="1">
    <location>
        <begin position="48"/>
        <end position="223"/>
    </location>
</feature>
<proteinExistence type="predicted"/>
<keyword evidence="3" id="KW-1185">Reference proteome</keyword>
<dbReference type="Pfam" id="PF26639">
    <property type="entry name" value="Het-6_barrel"/>
    <property type="match status" value="1"/>
</dbReference>
<evidence type="ECO:0000259" key="1">
    <source>
        <dbReference type="Pfam" id="PF06985"/>
    </source>
</evidence>
<comment type="caution">
    <text evidence="2">The sequence shown here is derived from an EMBL/GenBank/DDBJ whole genome shotgun (WGS) entry which is preliminary data.</text>
</comment>
<sequence length="621" mass="71231">MLRYRPLSEPNHEIRLLCIPRRNHGTTSEALVNYALFHASLDDSNTKYQALSYTWGDPTLTKEISINNQSIHVTENLSLALRNLQRDDEDIICWSDAVCINQSDAVEKTQQVQLMREIYRRAMRVIIWLGPSTVQTDYTMQETNKLGDQLLKIGLWDLTADDIFRWSEQTTDENSPRSRTKMDVTKLIKEHLELCRNGEYPFWWTMSDIGERQWFKRIWCVQECANAHIAVFRCGQEEVDSKKYWAVALYSQLFNSYAMISQSGHVETDWKVTWVGSSFTATFPTELIGIRRKTLVSGGHDLMTLLEKLNTHDSSTSKIGATEPRDRVYALLGIANDDAAEEIVADYTISCEETFINTARVLLNHGHDDILSLCRKRGRCKDLPSWVPDWAAENRKPWSTWNRKRLFNASGASSIIVKESSNPRGIIVDGAFIDIIKEVGQVWSMGIEEKFDWPSAHKVFNDISKYLSHSSKYTQEQKKRAEWSIPIGDLEVTDVTSQITRTLPNSYMENAHALMKLFASERASEDEVQENRRSYALYISQMERMHNSRPFISETGYVGLVPMESTSGDSVVILMGARVPYVVRHRNDSKGWRLVGEAHVYGIMDGEFIEHGPVIKEVVLY</sequence>
<dbReference type="PANTHER" id="PTHR24148">
    <property type="entry name" value="ANKYRIN REPEAT DOMAIN-CONTAINING PROTEIN 39 HOMOLOG-RELATED"/>
    <property type="match status" value="1"/>
</dbReference>
<dbReference type="EMBL" id="ML986582">
    <property type="protein sequence ID" value="KAF2269487.1"/>
    <property type="molecule type" value="Genomic_DNA"/>
</dbReference>
<dbReference type="Proteomes" id="UP000800093">
    <property type="component" value="Unassembled WGS sequence"/>
</dbReference>
<protein>
    <submittedName>
        <fullName evidence="2">HET-domain-containing protein</fullName>
    </submittedName>
</protein>
<dbReference type="InterPro" id="IPR052895">
    <property type="entry name" value="HetReg/Transcr_Mod"/>
</dbReference>
<gene>
    <name evidence="2" type="ORF">CC78DRAFT_453265</name>
</gene>
<dbReference type="PANTHER" id="PTHR24148:SF73">
    <property type="entry name" value="HET DOMAIN PROTEIN (AFU_ORTHOLOGUE AFUA_8G01020)"/>
    <property type="match status" value="1"/>
</dbReference>
<name>A0A9P4NA96_9PLEO</name>
<dbReference type="Pfam" id="PF06985">
    <property type="entry name" value="HET"/>
    <property type="match status" value="1"/>
</dbReference>
<accession>A0A9P4NA96</accession>
<organism evidence="2 3">
    <name type="scientific">Lojkania enalia</name>
    <dbReference type="NCBI Taxonomy" id="147567"/>
    <lineage>
        <taxon>Eukaryota</taxon>
        <taxon>Fungi</taxon>
        <taxon>Dikarya</taxon>
        <taxon>Ascomycota</taxon>
        <taxon>Pezizomycotina</taxon>
        <taxon>Dothideomycetes</taxon>
        <taxon>Pleosporomycetidae</taxon>
        <taxon>Pleosporales</taxon>
        <taxon>Pleosporales incertae sedis</taxon>
        <taxon>Lojkania</taxon>
    </lineage>
</organism>
<evidence type="ECO:0000313" key="2">
    <source>
        <dbReference type="EMBL" id="KAF2269487.1"/>
    </source>
</evidence>
<dbReference type="AlphaFoldDB" id="A0A9P4NA96"/>
<evidence type="ECO:0000313" key="3">
    <source>
        <dbReference type="Proteomes" id="UP000800093"/>
    </source>
</evidence>
<dbReference type="InterPro" id="IPR010730">
    <property type="entry name" value="HET"/>
</dbReference>
<dbReference type="OrthoDB" id="3553147at2759"/>
<reference evidence="3" key="1">
    <citation type="journal article" date="2020" name="Stud. Mycol.">
        <title>101 Dothideomycetes genomes: A test case for predicting lifestyles and emergence of pathogens.</title>
        <authorList>
            <person name="Haridas S."/>
            <person name="Albert R."/>
            <person name="Binder M."/>
            <person name="Bloem J."/>
            <person name="LaButti K."/>
            <person name="Salamov A."/>
            <person name="Andreopoulos B."/>
            <person name="Baker S."/>
            <person name="Barry K."/>
            <person name="Bills G."/>
            <person name="Bluhm B."/>
            <person name="Cannon C."/>
            <person name="Castanera R."/>
            <person name="Culley D."/>
            <person name="Daum C."/>
            <person name="Ezra D."/>
            <person name="Gonzalez J."/>
            <person name="Henrissat B."/>
            <person name="Kuo A."/>
            <person name="Liang C."/>
            <person name="Lipzen A."/>
            <person name="Lutzoni F."/>
            <person name="Magnuson J."/>
            <person name="Mondo S."/>
            <person name="Nolan M."/>
            <person name="Ohm R."/>
            <person name="Pangilinan J."/>
            <person name="Park H.-J."/>
            <person name="Ramirez L."/>
            <person name="Alfaro M."/>
            <person name="Sun H."/>
            <person name="Tritt A."/>
            <person name="Yoshinaga Y."/>
            <person name="Zwiers L.-H."/>
            <person name="Turgeon B."/>
            <person name="Goodwin S."/>
            <person name="Spatafora J."/>
            <person name="Crous P."/>
            <person name="Grigoriev I."/>
        </authorList>
    </citation>
    <scope>NUCLEOTIDE SEQUENCE [LARGE SCALE GENOMIC DNA]</scope>
    <source>
        <strain evidence="3">CBS 304.66</strain>
    </source>
</reference>